<dbReference type="GO" id="GO:0070273">
    <property type="term" value="F:phosphatidylinositol-4-phosphate binding"/>
    <property type="evidence" value="ECO:0007669"/>
    <property type="project" value="UniProtKB-ARBA"/>
</dbReference>
<dbReference type="PANTHER" id="PTHR12141">
    <property type="entry name" value="ARFAPTIN-RELATED"/>
    <property type="match status" value="1"/>
</dbReference>
<evidence type="ECO:0000256" key="3">
    <source>
        <dbReference type="ARBA" id="ARBA00022553"/>
    </source>
</evidence>
<dbReference type="InterPro" id="IPR030798">
    <property type="entry name" value="Arfaptin_fam"/>
</dbReference>
<dbReference type="FunFam" id="1.20.1270.60:FF:000003">
    <property type="entry name" value="arfaptin-2 isoform X1"/>
    <property type="match status" value="1"/>
</dbReference>
<dbReference type="GO" id="GO:0019904">
    <property type="term" value="F:protein domain specific binding"/>
    <property type="evidence" value="ECO:0007669"/>
    <property type="project" value="InterPro"/>
</dbReference>
<sequence>MSSVGGLPPMSAPSAVADGTEEVELGDASPVVDGGGGAGQPGSDGWSRPTPPSSLPGITPVSSNIPLNSPSHQQVNPTVQAKIESIKAWGISTYKYSRQLISEKLGKSSRTVDVELDAQIERLRETQKEYLNVLKLARALSSHFCNMLNTQLQLSEQFTELGQHSPELQDEFVYNATTQRALHKNGRTLLNALNFFVSSINTLCNKTMDDTLITIKQYEMARIEYDAYRADLEWLQQGGDAAAGAAAKVEEARRLHDAKKAHYEKLRADVVIKLRFLNENRVKVMHKQLVLYHNAVSNYFTGNQRALEGTLKQFHVKTPSAADPSFLEKDSA</sequence>
<evidence type="ECO:0000256" key="5">
    <source>
        <dbReference type="ARBA" id="ARBA00023136"/>
    </source>
</evidence>
<evidence type="ECO:0000259" key="7">
    <source>
        <dbReference type="PROSITE" id="PS50870"/>
    </source>
</evidence>
<evidence type="ECO:0000256" key="4">
    <source>
        <dbReference type="ARBA" id="ARBA00023034"/>
    </source>
</evidence>
<evidence type="ECO:0000313" key="9">
    <source>
        <dbReference type="Proteomes" id="UP000440578"/>
    </source>
</evidence>
<gene>
    <name evidence="8" type="primary">ARFIP1</name>
    <name evidence="8" type="ORF">FJT64_010263</name>
</gene>
<feature type="domain" description="AH" evidence="7">
    <location>
        <begin position="111"/>
        <end position="312"/>
    </location>
</feature>
<keyword evidence="4" id="KW-0333">Golgi apparatus</keyword>
<keyword evidence="9" id="KW-1185">Reference proteome</keyword>
<dbReference type="AlphaFoldDB" id="A0A6A4VN59"/>
<dbReference type="GO" id="GO:0032588">
    <property type="term" value="C:trans-Golgi network membrane"/>
    <property type="evidence" value="ECO:0007669"/>
    <property type="project" value="TreeGrafter"/>
</dbReference>
<reference evidence="8 9" key="1">
    <citation type="submission" date="2019-07" db="EMBL/GenBank/DDBJ databases">
        <title>Draft genome assembly of a fouling barnacle, Amphibalanus amphitrite (Darwin, 1854): The first reference genome for Thecostraca.</title>
        <authorList>
            <person name="Kim W."/>
        </authorList>
    </citation>
    <scope>NUCLEOTIDE SEQUENCE [LARGE SCALE GENOMIC DNA]</scope>
    <source>
        <strain evidence="8">SNU_AA5</strain>
        <tissue evidence="8">Soma without cirri and trophi</tissue>
    </source>
</reference>
<dbReference type="InterPro" id="IPR010504">
    <property type="entry name" value="AH_dom"/>
</dbReference>
<comment type="caution">
    <text evidence="8">The sequence shown here is derived from an EMBL/GenBank/DDBJ whole genome shotgun (WGS) entry which is preliminary data.</text>
</comment>
<keyword evidence="5" id="KW-0472">Membrane</keyword>
<dbReference type="GO" id="GO:0006886">
    <property type="term" value="P:intracellular protein transport"/>
    <property type="evidence" value="ECO:0007669"/>
    <property type="project" value="TreeGrafter"/>
</dbReference>
<dbReference type="Proteomes" id="UP000440578">
    <property type="component" value="Unassembled WGS sequence"/>
</dbReference>
<evidence type="ECO:0000256" key="1">
    <source>
        <dbReference type="ARBA" id="ARBA00004394"/>
    </source>
</evidence>
<dbReference type="CDD" id="cd07660">
    <property type="entry name" value="BAR_Arfaptin"/>
    <property type="match status" value="1"/>
</dbReference>
<dbReference type="GO" id="GO:0000139">
    <property type="term" value="C:Golgi membrane"/>
    <property type="evidence" value="ECO:0007669"/>
    <property type="project" value="UniProtKB-SubCell"/>
</dbReference>
<dbReference type="OrthoDB" id="9994780at2759"/>
<dbReference type="Pfam" id="PF06456">
    <property type="entry name" value="Arfaptin"/>
    <property type="match status" value="1"/>
</dbReference>
<feature type="compositionally biased region" description="Gly residues" evidence="6">
    <location>
        <begin position="33"/>
        <end position="42"/>
    </location>
</feature>
<dbReference type="GO" id="GO:0034315">
    <property type="term" value="P:regulation of Arp2/3 complex-mediated actin nucleation"/>
    <property type="evidence" value="ECO:0007669"/>
    <property type="project" value="TreeGrafter"/>
</dbReference>
<organism evidence="8 9">
    <name type="scientific">Amphibalanus amphitrite</name>
    <name type="common">Striped barnacle</name>
    <name type="synonym">Balanus amphitrite</name>
    <dbReference type="NCBI Taxonomy" id="1232801"/>
    <lineage>
        <taxon>Eukaryota</taxon>
        <taxon>Metazoa</taxon>
        <taxon>Ecdysozoa</taxon>
        <taxon>Arthropoda</taxon>
        <taxon>Crustacea</taxon>
        <taxon>Multicrustacea</taxon>
        <taxon>Cirripedia</taxon>
        <taxon>Thoracica</taxon>
        <taxon>Thoracicalcarea</taxon>
        <taxon>Balanomorpha</taxon>
        <taxon>Balanoidea</taxon>
        <taxon>Balanidae</taxon>
        <taxon>Amphibalaninae</taxon>
        <taxon>Amphibalanus</taxon>
    </lineage>
</organism>
<dbReference type="Gene3D" id="1.20.1270.60">
    <property type="entry name" value="Arfaptin homology (AH) domain/BAR domain"/>
    <property type="match status" value="1"/>
</dbReference>
<evidence type="ECO:0000256" key="6">
    <source>
        <dbReference type="SAM" id="MobiDB-lite"/>
    </source>
</evidence>
<protein>
    <submittedName>
        <fullName evidence="8">Arfaptin-1</fullName>
    </submittedName>
</protein>
<dbReference type="SMART" id="SM01015">
    <property type="entry name" value="Arfaptin"/>
    <property type="match status" value="1"/>
</dbReference>
<dbReference type="PANTHER" id="PTHR12141:SF5">
    <property type="entry name" value="ARFAPTIN"/>
    <property type="match status" value="1"/>
</dbReference>
<keyword evidence="3" id="KW-0597">Phosphoprotein</keyword>
<comment type="subcellular location">
    <subcellularLocation>
        <location evidence="1">Golgi apparatus membrane</location>
    </subcellularLocation>
    <subcellularLocation>
        <location evidence="2">Golgi apparatus</location>
        <location evidence="2">trans-Golgi network</location>
    </subcellularLocation>
</comment>
<accession>A0A6A4VN59</accession>
<feature type="compositionally biased region" description="Polar residues" evidence="6">
    <location>
        <begin position="60"/>
        <end position="76"/>
    </location>
</feature>
<evidence type="ECO:0000313" key="8">
    <source>
        <dbReference type="EMBL" id="KAF0291688.1"/>
    </source>
</evidence>
<dbReference type="SUPFAM" id="SSF103657">
    <property type="entry name" value="BAR/IMD domain-like"/>
    <property type="match status" value="1"/>
</dbReference>
<dbReference type="InterPro" id="IPR027267">
    <property type="entry name" value="AH/BAR_dom_sf"/>
</dbReference>
<feature type="region of interest" description="Disordered" evidence="6">
    <location>
        <begin position="1"/>
        <end position="76"/>
    </location>
</feature>
<dbReference type="PROSITE" id="PS50870">
    <property type="entry name" value="AH"/>
    <property type="match status" value="1"/>
</dbReference>
<evidence type="ECO:0000256" key="2">
    <source>
        <dbReference type="ARBA" id="ARBA00004601"/>
    </source>
</evidence>
<dbReference type="GO" id="GO:0005829">
    <property type="term" value="C:cytosol"/>
    <property type="evidence" value="ECO:0007669"/>
    <property type="project" value="UniProtKB-ARBA"/>
</dbReference>
<name>A0A6A4VN59_AMPAM</name>
<proteinExistence type="predicted"/>
<dbReference type="EMBL" id="VIIS01001862">
    <property type="protein sequence ID" value="KAF0291688.1"/>
    <property type="molecule type" value="Genomic_DNA"/>
</dbReference>